<feature type="chain" id="PRO_5028859345" evidence="1">
    <location>
        <begin position="26"/>
        <end position="126"/>
    </location>
</feature>
<name>A0A6V8LRM6_9BACT</name>
<proteinExistence type="predicted"/>
<sequence>MALGRTGLTALFLALALAAATQARAQANQFPVITGEHWVNATPEERLAFIAGLTTMVELEKEVQGDNPPPDQRTLVPAWVQSLSRFKLKEIVAALDEVFAKQPDMKAKPVVEVLWYEVAFPKPAKQ</sequence>
<keyword evidence="3" id="KW-1185">Reference proteome</keyword>
<protein>
    <submittedName>
        <fullName evidence="2">Uncharacterized protein</fullName>
    </submittedName>
</protein>
<accession>A0A6V8LRM6</accession>
<gene>
    <name evidence="2" type="ORF">NNJEOMEG_02990</name>
</gene>
<dbReference type="EMBL" id="BLTE01000014">
    <property type="protein sequence ID" value="GFK95132.1"/>
    <property type="molecule type" value="Genomic_DNA"/>
</dbReference>
<reference evidence="2 3" key="2">
    <citation type="submission" date="2020-05" db="EMBL/GenBank/DDBJ databases">
        <title>Draft genome sequence of Desulfovibrio sp. strainFSS-1.</title>
        <authorList>
            <person name="Shimoshige H."/>
            <person name="Kobayashi H."/>
            <person name="Maekawa T."/>
        </authorList>
    </citation>
    <scope>NUCLEOTIDE SEQUENCE [LARGE SCALE GENOMIC DNA]</scope>
    <source>
        <strain evidence="2 3">SIID29052-01</strain>
    </source>
</reference>
<feature type="signal peptide" evidence="1">
    <location>
        <begin position="1"/>
        <end position="25"/>
    </location>
</feature>
<reference evidence="2 3" key="1">
    <citation type="submission" date="2020-04" db="EMBL/GenBank/DDBJ databases">
        <authorList>
            <consortium name="Desulfovibrio sp. FSS-1 genome sequencing consortium"/>
            <person name="Shimoshige H."/>
            <person name="Kobayashi H."/>
            <person name="Maekawa T."/>
        </authorList>
    </citation>
    <scope>NUCLEOTIDE SEQUENCE [LARGE SCALE GENOMIC DNA]</scope>
    <source>
        <strain evidence="2 3">SIID29052-01</strain>
    </source>
</reference>
<evidence type="ECO:0000313" key="2">
    <source>
        <dbReference type="EMBL" id="GFK95132.1"/>
    </source>
</evidence>
<evidence type="ECO:0000313" key="3">
    <source>
        <dbReference type="Proteomes" id="UP000494245"/>
    </source>
</evidence>
<keyword evidence="1" id="KW-0732">Signal</keyword>
<dbReference type="RefSeq" id="WP_173085872.1">
    <property type="nucleotide sequence ID" value="NZ_BLTE01000014.1"/>
</dbReference>
<evidence type="ECO:0000256" key="1">
    <source>
        <dbReference type="SAM" id="SignalP"/>
    </source>
</evidence>
<comment type="caution">
    <text evidence="2">The sequence shown here is derived from an EMBL/GenBank/DDBJ whole genome shotgun (WGS) entry which is preliminary data.</text>
</comment>
<organism evidence="2 3">
    <name type="scientific">Fundidesulfovibrio magnetotacticus</name>
    <dbReference type="NCBI Taxonomy" id="2730080"/>
    <lineage>
        <taxon>Bacteria</taxon>
        <taxon>Pseudomonadati</taxon>
        <taxon>Thermodesulfobacteriota</taxon>
        <taxon>Desulfovibrionia</taxon>
        <taxon>Desulfovibrionales</taxon>
        <taxon>Desulfovibrionaceae</taxon>
        <taxon>Fundidesulfovibrio</taxon>
    </lineage>
</organism>
<dbReference type="AlphaFoldDB" id="A0A6V8LRM6"/>
<dbReference type="Proteomes" id="UP000494245">
    <property type="component" value="Unassembled WGS sequence"/>
</dbReference>